<dbReference type="HAMAP" id="MF_00973">
    <property type="entry name" value="Gluconeogen_factor"/>
    <property type="match status" value="1"/>
</dbReference>
<dbReference type="AlphaFoldDB" id="A0A6J7HVA2"/>
<dbReference type="InterPro" id="IPR010119">
    <property type="entry name" value="Gluconeogen_factor"/>
</dbReference>
<protein>
    <submittedName>
        <fullName evidence="2">Unannotated protein</fullName>
    </submittedName>
</protein>
<dbReference type="InterPro" id="IPR002882">
    <property type="entry name" value="CofD"/>
</dbReference>
<evidence type="ECO:0000313" key="2">
    <source>
        <dbReference type="EMBL" id="CAB4920595.1"/>
    </source>
</evidence>
<organism evidence="2">
    <name type="scientific">freshwater metagenome</name>
    <dbReference type="NCBI Taxonomy" id="449393"/>
    <lineage>
        <taxon>unclassified sequences</taxon>
        <taxon>metagenomes</taxon>
        <taxon>ecological metagenomes</taxon>
    </lineage>
</organism>
<dbReference type="Gene3D" id="3.40.50.10680">
    <property type="entry name" value="CofD-like domains"/>
    <property type="match status" value="1"/>
</dbReference>
<reference evidence="2" key="1">
    <citation type="submission" date="2020-05" db="EMBL/GenBank/DDBJ databases">
        <authorList>
            <person name="Chiriac C."/>
            <person name="Salcher M."/>
            <person name="Ghai R."/>
            <person name="Kavagutti S V."/>
        </authorList>
    </citation>
    <scope>NUCLEOTIDE SEQUENCE</scope>
</reference>
<dbReference type="NCBIfam" id="TIGR01826">
    <property type="entry name" value="CofD_related"/>
    <property type="match status" value="1"/>
</dbReference>
<dbReference type="CDD" id="cd07187">
    <property type="entry name" value="YvcK_like"/>
    <property type="match status" value="1"/>
</dbReference>
<proteinExistence type="inferred from homology"/>
<keyword evidence="1" id="KW-0963">Cytoplasm</keyword>
<dbReference type="Pfam" id="PF01933">
    <property type="entry name" value="CofD"/>
    <property type="match status" value="1"/>
</dbReference>
<dbReference type="GO" id="GO:0043743">
    <property type="term" value="F:LPPG:FO 2-phospho-L-lactate transferase activity"/>
    <property type="evidence" value="ECO:0007669"/>
    <property type="project" value="InterPro"/>
</dbReference>
<dbReference type="PANTHER" id="PTHR30135">
    <property type="entry name" value="UNCHARACTERIZED PROTEIN YVCK-RELATED"/>
    <property type="match status" value="1"/>
</dbReference>
<evidence type="ECO:0000256" key="1">
    <source>
        <dbReference type="ARBA" id="ARBA00022490"/>
    </source>
</evidence>
<dbReference type="PANTHER" id="PTHR30135:SF3">
    <property type="entry name" value="GLUCONEOGENESIS FACTOR-RELATED"/>
    <property type="match status" value="1"/>
</dbReference>
<dbReference type="EMBL" id="CAFBNB010000022">
    <property type="protein sequence ID" value="CAB4920595.1"/>
    <property type="molecule type" value="Genomic_DNA"/>
</dbReference>
<sequence length="336" mass="35190">MIRGPGLPLDGQGSGPRVVALGGGHGLAATLKALRRVTDQITAVVGVADDGGSSGRLRTEFGGLPPGDLRMALAALCGDDTWGRTWRQVIQHRFGGDGQLAGHSLGNLLITALWEETQDAVTGLDWVAALLEAHGRVLPCSVTPVSIVADVRGQDERHPNAVTEVHGQVAVATTTGDVVSIRLEPSEPVPCPDALAALGRAHAIVLGPGSWFTSVMPHLLIPAQLDAIRDSAALKVLVLNLDPGSDAETSGASLEDHLGFMQRLVPDLRLDVVIADPLTVENEGLLRARCSDIGARLELASVGYPGGSRKGEHDPGRLAVAFGSVLDRWQDGPLWQ</sequence>
<accession>A0A6J7HVA2</accession>
<dbReference type="InterPro" id="IPR038136">
    <property type="entry name" value="CofD-like_dom_sf"/>
</dbReference>
<name>A0A6J7HVA2_9ZZZZ</name>
<gene>
    <name evidence="2" type="ORF">UFOPK3720_00201</name>
</gene>
<dbReference type="SUPFAM" id="SSF142338">
    <property type="entry name" value="CofD-like"/>
    <property type="match status" value="1"/>
</dbReference>